<reference evidence="4" key="1">
    <citation type="submission" date="2016-10" db="EMBL/GenBank/DDBJ databases">
        <authorList>
            <person name="Benchimol M."/>
            <person name="Almeida L.G."/>
            <person name="Vasconcelos A.T."/>
            <person name="Perreira-Neves A."/>
            <person name="Rosa I.A."/>
            <person name="Tasca T."/>
            <person name="Bogo M.R."/>
            <person name="de Souza W."/>
        </authorList>
    </citation>
    <scope>NUCLEOTIDE SEQUENCE [LARGE SCALE GENOMIC DNA]</scope>
    <source>
        <strain evidence="4">K</strain>
    </source>
</reference>
<dbReference type="InterPro" id="IPR000719">
    <property type="entry name" value="Prot_kinase_dom"/>
</dbReference>
<accession>A0A1J4JEG5</accession>
<dbReference type="EMBL" id="MLAK01001139">
    <property type="protein sequence ID" value="OHS97049.1"/>
    <property type="molecule type" value="Genomic_DNA"/>
</dbReference>
<keyword evidence="5" id="KW-1185">Reference proteome</keyword>
<dbReference type="VEuPathDB" id="TrichDB:TRFO_36762"/>
<organism evidence="4 5">
    <name type="scientific">Tritrichomonas foetus</name>
    <dbReference type="NCBI Taxonomy" id="1144522"/>
    <lineage>
        <taxon>Eukaryota</taxon>
        <taxon>Metamonada</taxon>
        <taxon>Parabasalia</taxon>
        <taxon>Tritrichomonadida</taxon>
        <taxon>Tritrichomonadidae</taxon>
        <taxon>Tritrichomonas</taxon>
    </lineage>
</organism>
<dbReference type="InterPro" id="IPR011009">
    <property type="entry name" value="Kinase-like_dom_sf"/>
</dbReference>
<feature type="domain" description="Protein kinase" evidence="3">
    <location>
        <begin position="7"/>
        <end position="248"/>
    </location>
</feature>
<dbReference type="Pfam" id="PF00069">
    <property type="entry name" value="Pkinase"/>
    <property type="match status" value="1"/>
</dbReference>
<dbReference type="PROSITE" id="PS50011">
    <property type="entry name" value="PROTEIN_KINASE_DOM"/>
    <property type="match status" value="1"/>
</dbReference>
<keyword evidence="2" id="KW-0067">ATP-binding</keyword>
<dbReference type="GO" id="GO:0005737">
    <property type="term" value="C:cytoplasm"/>
    <property type="evidence" value="ECO:0007669"/>
    <property type="project" value="TreeGrafter"/>
</dbReference>
<evidence type="ECO:0000256" key="2">
    <source>
        <dbReference type="ARBA" id="ARBA00022840"/>
    </source>
</evidence>
<evidence type="ECO:0000313" key="4">
    <source>
        <dbReference type="EMBL" id="OHS97049.1"/>
    </source>
</evidence>
<evidence type="ECO:0000313" key="5">
    <source>
        <dbReference type="Proteomes" id="UP000179807"/>
    </source>
</evidence>
<evidence type="ECO:0000256" key="1">
    <source>
        <dbReference type="ARBA" id="ARBA00022741"/>
    </source>
</evidence>
<dbReference type="RefSeq" id="XP_068350186.1">
    <property type="nucleotide sequence ID" value="XM_068511025.1"/>
</dbReference>
<dbReference type="GO" id="GO:0004674">
    <property type="term" value="F:protein serine/threonine kinase activity"/>
    <property type="evidence" value="ECO:0007669"/>
    <property type="project" value="TreeGrafter"/>
</dbReference>
<dbReference type="Gene3D" id="1.10.510.10">
    <property type="entry name" value="Transferase(Phosphotransferase) domain 1"/>
    <property type="match status" value="1"/>
</dbReference>
<name>A0A1J4JEG5_9EUKA</name>
<dbReference type="PANTHER" id="PTHR24346">
    <property type="entry name" value="MAP/MICROTUBULE AFFINITY-REGULATING KINASE"/>
    <property type="match status" value="1"/>
</dbReference>
<dbReference type="GeneID" id="94845729"/>
<proteinExistence type="predicted"/>
<sequence>MNEFGDYTLLYPISTSESSMSYFGISKNVDVPVQIKIYHKDNFPLNEELTNLLKKINHPNILTYFDTVIRQTDQNETEVGFVFEHFKYCYFLEYVQKTGILNESKCYFFFSQLCEALYYLHTRNVHGILITTESLLYDEVQKAIKLNFSHIDHFSLPFLPPENADPNLPFTQKSDIWGLGIILYYMVNGCFPFEKEDDYELINDIKKKPLTFRNQEISFELKSLITSMLEKDPLDRIDIDDVMNSEWMVKFPKRRKIEKINFNELSKNIEKMLQVLQVDQKRIDSMMKGKEEKSPLFRMVEWKERLNLQEKMKNQISKTHKSDSNQCARKTLITRRIIFSICKKKDSRYHRVSCPLVQTKTSYKYFDVK</sequence>
<gene>
    <name evidence="4" type="ORF">TRFO_36762</name>
</gene>
<dbReference type="PANTHER" id="PTHR24346:SF30">
    <property type="entry name" value="MATERNAL EMBRYONIC LEUCINE ZIPPER KINASE"/>
    <property type="match status" value="1"/>
</dbReference>
<dbReference type="GO" id="GO:0005524">
    <property type="term" value="F:ATP binding"/>
    <property type="evidence" value="ECO:0007669"/>
    <property type="project" value="UniProtKB-KW"/>
</dbReference>
<dbReference type="GO" id="GO:0035556">
    <property type="term" value="P:intracellular signal transduction"/>
    <property type="evidence" value="ECO:0007669"/>
    <property type="project" value="TreeGrafter"/>
</dbReference>
<evidence type="ECO:0000259" key="3">
    <source>
        <dbReference type="PROSITE" id="PS50011"/>
    </source>
</evidence>
<dbReference type="Proteomes" id="UP000179807">
    <property type="component" value="Unassembled WGS sequence"/>
</dbReference>
<keyword evidence="1" id="KW-0547">Nucleotide-binding</keyword>
<protein>
    <recommendedName>
        <fullName evidence="3">Protein kinase domain-containing protein</fullName>
    </recommendedName>
</protein>
<comment type="caution">
    <text evidence="4">The sequence shown here is derived from an EMBL/GenBank/DDBJ whole genome shotgun (WGS) entry which is preliminary data.</text>
</comment>
<dbReference type="SUPFAM" id="SSF56112">
    <property type="entry name" value="Protein kinase-like (PK-like)"/>
    <property type="match status" value="1"/>
</dbReference>
<dbReference type="AlphaFoldDB" id="A0A1J4JEG5"/>